<dbReference type="EMBL" id="LJQP01000167">
    <property type="protein sequence ID" value="KPX71652.1"/>
    <property type="molecule type" value="Genomic_DNA"/>
</dbReference>
<organism evidence="7 8">
    <name type="scientific">Pseudomonas amygdali pv. lachrymans</name>
    <name type="common">Pseudomonas syringae pv. lachrymans</name>
    <dbReference type="NCBI Taxonomy" id="53707"/>
    <lineage>
        <taxon>Bacteria</taxon>
        <taxon>Pseudomonadati</taxon>
        <taxon>Pseudomonadota</taxon>
        <taxon>Gammaproteobacteria</taxon>
        <taxon>Pseudomonadales</taxon>
        <taxon>Pseudomonadaceae</taxon>
        <taxon>Pseudomonas</taxon>
        <taxon>Pseudomonas amygdali</taxon>
    </lineage>
</organism>
<reference evidence="7 8" key="1">
    <citation type="submission" date="2015-09" db="EMBL/GenBank/DDBJ databases">
        <title>Genome announcement of multiple Pseudomonas syringae strains.</title>
        <authorList>
            <person name="Thakur S."/>
            <person name="Wang P.W."/>
            <person name="Gong Y."/>
            <person name="Weir B.S."/>
            <person name="Guttman D.S."/>
        </authorList>
    </citation>
    <scope>NUCLEOTIDE SEQUENCE [LARGE SCALE GENOMIC DNA]</scope>
    <source>
        <strain evidence="7 8">ICMP3507</strain>
    </source>
</reference>
<keyword evidence="1" id="KW-0808">Transferase</keyword>
<dbReference type="GO" id="GO:0003964">
    <property type="term" value="F:RNA-directed DNA polymerase activity"/>
    <property type="evidence" value="ECO:0007669"/>
    <property type="project" value="UniProtKB-KW"/>
</dbReference>
<evidence type="ECO:0000256" key="3">
    <source>
        <dbReference type="ARBA" id="ARBA00022723"/>
    </source>
</evidence>
<feature type="domain" description="Reverse transcriptase" evidence="6">
    <location>
        <begin position="1"/>
        <end position="265"/>
    </location>
</feature>
<gene>
    <name evidence="7" type="ORF">ALO35_02307</name>
</gene>
<comment type="caution">
    <text evidence="7">The sequence shown here is derived from an EMBL/GenBank/DDBJ whole genome shotgun (WGS) entry which is preliminary data.</text>
</comment>
<evidence type="ECO:0000256" key="2">
    <source>
        <dbReference type="ARBA" id="ARBA00022695"/>
    </source>
</evidence>
<keyword evidence="5 7" id="KW-0695">RNA-directed DNA polymerase</keyword>
<dbReference type="Pfam" id="PF00078">
    <property type="entry name" value="RVT_1"/>
    <property type="match status" value="1"/>
</dbReference>
<evidence type="ECO:0000256" key="1">
    <source>
        <dbReference type="ARBA" id="ARBA00022679"/>
    </source>
</evidence>
<dbReference type="GO" id="GO:0046872">
    <property type="term" value="F:metal ion binding"/>
    <property type="evidence" value="ECO:0007669"/>
    <property type="project" value="UniProtKB-KW"/>
</dbReference>
<proteinExistence type="predicted"/>
<dbReference type="GO" id="GO:0003723">
    <property type="term" value="F:RNA binding"/>
    <property type="evidence" value="ECO:0007669"/>
    <property type="project" value="InterPro"/>
</dbReference>
<dbReference type="PROSITE" id="PS50878">
    <property type="entry name" value="RT_POL"/>
    <property type="match status" value="1"/>
</dbReference>
<protein>
    <submittedName>
        <fullName evidence="7">RNA-directed DNA polymerase</fullName>
    </submittedName>
</protein>
<dbReference type="Proteomes" id="UP000050265">
    <property type="component" value="Unassembled WGS sequence"/>
</dbReference>
<dbReference type="PATRIC" id="fig|53707.9.peg.3347"/>
<dbReference type="InterPro" id="IPR000477">
    <property type="entry name" value="RT_dom"/>
</dbReference>
<sequence length="364" mass="40288">MIGLTSFQGQEMDAPLYPFKPIYSLKALSLTLGEPAELLESLAKRSSNLYRHVPQTKKDGTPRDTYDAYEPLKAIQRKIVDRLLARVRFPGYLHGGIKDSVKRRSIYSNAHIHGRAQCVVLQDIKDFFPSIKTQHVQQLFVGLFGFSEPVASILALLTTRHGVVPQGASSSGYIANLVFWDIEPALVAKLDAQGFNYSRFADDITITSIKLLDPSALTSIVSAVTNMLAQKGCHQKRSKLHIRKRGQTVLSKNGFEPLTVTGLTIFNAVPGIPKAERKAIRAVVKQLEDHAMQGTTWTELEPLVRRAMGRVGRLIACSHPDGERLKQRLHALKARSQVPLLDRYTAAMQDAAITGQLPGKCESN</sequence>
<keyword evidence="2" id="KW-0548">Nucleotidyltransferase</keyword>
<evidence type="ECO:0000256" key="4">
    <source>
        <dbReference type="ARBA" id="ARBA00022842"/>
    </source>
</evidence>
<evidence type="ECO:0000313" key="7">
    <source>
        <dbReference type="EMBL" id="KPX71652.1"/>
    </source>
</evidence>
<dbReference type="CDD" id="cd03487">
    <property type="entry name" value="RT_Bac_retron_II"/>
    <property type="match status" value="1"/>
</dbReference>
<name>A0A0P9TCU7_PSEAV</name>
<evidence type="ECO:0000256" key="5">
    <source>
        <dbReference type="ARBA" id="ARBA00022918"/>
    </source>
</evidence>
<evidence type="ECO:0000259" key="6">
    <source>
        <dbReference type="PROSITE" id="PS50878"/>
    </source>
</evidence>
<keyword evidence="4" id="KW-0460">Magnesium</keyword>
<dbReference type="AlphaFoldDB" id="A0A0P9TCU7"/>
<dbReference type="InterPro" id="IPR000123">
    <property type="entry name" value="Reverse_transcriptase_msDNA"/>
</dbReference>
<accession>A0A0P9TCU7</accession>
<keyword evidence="3" id="KW-0479">Metal-binding</keyword>
<evidence type="ECO:0000313" key="8">
    <source>
        <dbReference type="Proteomes" id="UP000050265"/>
    </source>
</evidence>